<evidence type="ECO:0000313" key="4">
    <source>
        <dbReference type="EMBL" id="RJX41568.1"/>
    </source>
</evidence>
<evidence type="ECO:0000256" key="2">
    <source>
        <dbReference type="ARBA" id="ARBA00023136"/>
    </source>
</evidence>
<dbReference type="InterPro" id="IPR004995">
    <property type="entry name" value="Spore_Ger"/>
</dbReference>
<dbReference type="OrthoDB" id="1726708at2"/>
<keyword evidence="5" id="KW-1185">Reference proteome</keyword>
<dbReference type="AlphaFoldDB" id="A0A3A6PQ74"/>
<feature type="transmembrane region" description="Helical" evidence="3">
    <location>
        <begin position="445"/>
        <end position="464"/>
    </location>
</feature>
<keyword evidence="3" id="KW-0812">Transmembrane</keyword>
<accession>A0A3A6PQ74</accession>
<reference evidence="4 5" key="1">
    <citation type="submission" date="2018-09" db="EMBL/GenBank/DDBJ databases">
        <title>Paenibacillus aracenensis nov. sp. isolated from a cave in southern Spain.</title>
        <authorList>
            <person name="Jurado V."/>
            <person name="Gutierrez-Patricio S."/>
            <person name="Gonzalez-Pimentel J.L."/>
            <person name="Miller A.Z."/>
            <person name="Laiz L."/>
            <person name="Saiz-Jimenez C."/>
        </authorList>
    </citation>
    <scope>NUCLEOTIDE SEQUENCE [LARGE SCALE GENOMIC DNA]</scope>
    <source>
        <strain evidence="4 5">JCM 19203</strain>
    </source>
</reference>
<dbReference type="Proteomes" id="UP000267798">
    <property type="component" value="Unassembled WGS sequence"/>
</dbReference>
<dbReference type="PANTHER" id="PTHR22550:SF5">
    <property type="entry name" value="LEUCINE ZIPPER PROTEIN 4"/>
    <property type="match status" value="1"/>
</dbReference>
<gene>
    <name evidence="4" type="ORF">D3P09_06275</name>
</gene>
<name>A0A3A6PQ74_9BACL</name>
<feature type="transmembrane region" description="Helical" evidence="3">
    <location>
        <begin position="390"/>
        <end position="408"/>
    </location>
</feature>
<feature type="transmembrane region" description="Helical" evidence="3">
    <location>
        <begin position="351"/>
        <end position="370"/>
    </location>
</feature>
<evidence type="ECO:0000313" key="5">
    <source>
        <dbReference type="Proteomes" id="UP000267798"/>
    </source>
</evidence>
<keyword evidence="2 3" id="KW-0472">Membrane</keyword>
<comment type="caution">
    <text evidence="4">The sequence shown here is derived from an EMBL/GenBank/DDBJ whole genome shotgun (WGS) entry which is preliminary data.</text>
</comment>
<feature type="transmembrane region" description="Helical" evidence="3">
    <location>
        <begin position="470"/>
        <end position="497"/>
    </location>
</feature>
<protein>
    <submittedName>
        <fullName evidence="4">Spore germination protein</fullName>
    </submittedName>
</protein>
<dbReference type="GO" id="GO:0009847">
    <property type="term" value="P:spore germination"/>
    <property type="evidence" value="ECO:0007669"/>
    <property type="project" value="InterPro"/>
</dbReference>
<dbReference type="GO" id="GO:0016020">
    <property type="term" value="C:membrane"/>
    <property type="evidence" value="ECO:0007669"/>
    <property type="project" value="InterPro"/>
</dbReference>
<sequence length="539" mass="60117">MRDGDLLDEPYDSISASNRLRLSLFRDSHDELDHSGLCDKLCEETAGETMSGNLQKEEPTGNSRDHCDPLTLEQFRERVRPCSDVMEQTVHIGGSRKREAYIFYCDGLIDSQMYHLGLLPTLEKWKETPESPLSPEISQAEHPSRIFVSLDARDHDHIYARLFAGSVIIAFSEEEGFYECNIANQPARTPEESSMEVSLKGPRDGFVEQLSINIALVRKRLRTPNLHIEYHKIGSETQTEIALMHMEGQAPPGLIDEVRRRIRSLDLPSLNGAGELEERLADQPLALFPLMDYVGRPDYVVQSLMKGRFSILVDGSPAALIGPGNLLLLIKSPEDSHLPFYYVTLERLLRILGLLLSLFLPGFWVALSSFNTDQVPFTLLATVTISRIGLPLSATMEMFLMLTLFEVFREAGVRLPRPVGQTVSVVGGLIIGDAAIRAGMTSPTMLVVAAVSAVSTFTLVNQSLAGSVTLFRIFILMLSSVLGMFGFFAGMFALLLYMCSLESFGQPYLQPIAPLRIKDIVASLIQKPWDLRTNRRKRP</sequence>
<dbReference type="PIRSF" id="PIRSF005690">
    <property type="entry name" value="GerBA"/>
    <property type="match status" value="1"/>
</dbReference>
<evidence type="ECO:0000256" key="3">
    <source>
        <dbReference type="SAM" id="Phobius"/>
    </source>
</evidence>
<dbReference type="Pfam" id="PF03323">
    <property type="entry name" value="GerA"/>
    <property type="match status" value="1"/>
</dbReference>
<dbReference type="PANTHER" id="PTHR22550">
    <property type="entry name" value="SPORE GERMINATION PROTEIN"/>
    <property type="match status" value="1"/>
</dbReference>
<organism evidence="4 5">
    <name type="scientific">Paenibacillus pinisoli</name>
    <dbReference type="NCBI Taxonomy" id="1276110"/>
    <lineage>
        <taxon>Bacteria</taxon>
        <taxon>Bacillati</taxon>
        <taxon>Bacillota</taxon>
        <taxon>Bacilli</taxon>
        <taxon>Bacillales</taxon>
        <taxon>Paenibacillaceae</taxon>
        <taxon>Paenibacillus</taxon>
    </lineage>
</organism>
<evidence type="ECO:0000256" key="1">
    <source>
        <dbReference type="ARBA" id="ARBA00005278"/>
    </source>
</evidence>
<dbReference type="InterPro" id="IPR050768">
    <property type="entry name" value="UPF0353/GerABKA_families"/>
</dbReference>
<comment type="similarity">
    <text evidence="1">Belongs to the GerABKA family.</text>
</comment>
<dbReference type="EMBL" id="QXQB01000001">
    <property type="protein sequence ID" value="RJX41568.1"/>
    <property type="molecule type" value="Genomic_DNA"/>
</dbReference>
<proteinExistence type="inferred from homology"/>
<keyword evidence="3" id="KW-1133">Transmembrane helix</keyword>